<feature type="compositionally biased region" description="Low complexity" evidence="1">
    <location>
        <begin position="161"/>
        <end position="175"/>
    </location>
</feature>
<dbReference type="OrthoDB" id="2959034at2759"/>
<evidence type="ECO:0000313" key="3">
    <source>
        <dbReference type="Proteomes" id="UP000076761"/>
    </source>
</evidence>
<organism evidence="2 3">
    <name type="scientific">Neolentinus lepideus HHB14362 ss-1</name>
    <dbReference type="NCBI Taxonomy" id="1314782"/>
    <lineage>
        <taxon>Eukaryota</taxon>
        <taxon>Fungi</taxon>
        <taxon>Dikarya</taxon>
        <taxon>Basidiomycota</taxon>
        <taxon>Agaricomycotina</taxon>
        <taxon>Agaricomycetes</taxon>
        <taxon>Gloeophyllales</taxon>
        <taxon>Gloeophyllaceae</taxon>
        <taxon>Neolentinus</taxon>
    </lineage>
</organism>
<name>A0A165TTF6_9AGAM</name>
<feature type="region of interest" description="Disordered" evidence="1">
    <location>
        <begin position="158"/>
        <end position="189"/>
    </location>
</feature>
<feature type="compositionally biased region" description="Low complexity" evidence="1">
    <location>
        <begin position="364"/>
        <end position="377"/>
    </location>
</feature>
<reference evidence="2 3" key="1">
    <citation type="journal article" date="2016" name="Mol. Biol. Evol.">
        <title>Comparative Genomics of Early-Diverging Mushroom-Forming Fungi Provides Insights into the Origins of Lignocellulose Decay Capabilities.</title>
        <authorList>
            <person name="Nagy L.G."/>
            <person name="Riley R."/>
            <person name="Tritt A."/>
            <person name="Adam C."/>
            <person name="Daum C."/>
            <person name="Floudas D."/>
            <person name="Sun H."/>
            <person name="Yadav J.S."/>
            <person name="Pangilinan J."/>
            <person name="Larsson K.H."/>
            <person name="Matsuura K."/>
            <person name="Barry K."/>
            <person name="Labutti K."/>
            <person name="Kuo R."/>
            <person name="Ohm R.A."/>
            <person name="Bhattacharya S.S."/>
            <person name="Shirouzu T."/>
            <person name="Yoshinaga Y."/>
            <person name="Martin F.M."/>
            <person name="Grigoriev I.V."/>
            <person name="Hibbett D.S."/>
        </authorList>
    </citation>
    <scope>NUCLEOTIDE SEQUENCE [LARGE SCALE GENOMIC DNA]</scope>
    <source>
        <strain evidence="2 3">HHB14362 ss-1</strain>
    </source>
</reference>
<evidence type="ECO:0000313" key="2">
    <source>
        <dbReference type="EMBL" id="KZT27149.1"/>
    </source>
</evidence>
<dbReference type="EMBL" id="KV425563">
    <property type="protein sequence ID" value="KZT27149.1"/>
    <property type="molecule type" value="Genomic_DNA"/>
</dbReference>
<gene>
    <name evidence="2" type="ORF">NEOLEDRAFT_1155191</name>
</gene>
<accession>A0A165TTF6</accession>
<evidence type="ECO:0000256" key="1">
    <source>
        <dbReference type="SAM" id="MobiDB-lite"/>
    </source>
</evidence>
<proteinExistence type="predicted"/>
<dbReference type="AlphaFoldDB" id="A0A165TTF6"/>
<feature type="region of interest" description="Disordered" evidence="1">
    <location>
        <begin position="360"/>
        <end position="385"/>
    </location>
</feature>
<feature type="region of interest" description="Disordered" evidence="1">
    <location>
        <begin position="1"/>
        <end position="59"/>
    </location>
</feature>
<feature type="compositionally biased region" description="Low complexity" evidence="1">
    <location>
        <begin position="40"/>
        <end position="55"/>
    </location>
</feature>
<dbReference type="Proteomes" id="UP000076761">
    <property type="component" value="Unassembled WGS sequence"/>
</dbReference>
<keyword evidence="3" id="KW-1185">Reference proteome</keyword>
<sequence length="450" mass="48676">MIIDKVPLPEDPTPAEAPPSYDSLVAGPSSATAAEEKPNSSSSNSSSPQGDSLSSAKSKLQTSHLKSRSWLPFNLGATRTARQVRTTILSLIHGVITQLSEDDTNGNSDESAIGILESCADTSIMHDISFSSLLQEKSIEGHTPIYWAILKRPIRRSTAHNNSSSPRPARSLSSAYTPFDEEPNDNSSGSERAVVLTLLKFSAPLTEATKSDIRLACMLNSDDALFQCIRSTEAFAPVVGTDQILFGTATPDPTDMMSELGRGIGRKDRVRVVHMTDDDAAFAAHLEVPLFQKRMRVGGRIPLDFIGKGRMFRLTFAVATAYDAVAGKVIKPGSWLVSLEILEDSPPTWIDSRLVIRESRYTQSSPPDTTSTSGSPRSKAKPKPTITLRLKSSTQLTPGRHTGIVQAGLDESLMGSNLMYDGTSYFTPNGTLRAMLEARLVKSDTDCIIC</sequence>
<protein>
    <submittedName>
        <fullName evidence="2">Uncharacterized protein</fullName>
    </submittedName>
</protein>
<dbReference type="InParanoid" id="A0A165TTF6"/>